<dbReference type="InterPro" id="IPR041657">
    <property type="entry name" value="HTH_17"/>
</dbReference>
<evidence type="ECO:0000256" key="1">
    <source>
        <dbReference type="SAM" id="MobiDB-lite"/>
    </source>
</evidence>
<feature type="domain" description="Helix-turn-helix" evidence="2">
    <location>
        <begin position="33"/>
        <end position="77"/>
    </location>
</feature>
<keyword evidence="4" id="KW-1185">Reference proteome</keyword>
<organism evidence="3 4">
    <name type="scientific">Schaalia hyovaginalis</name>
    <dbReference type="NCBI Taxonomy" id="29316"/>
    <lineage>
        <taxon>Bacteria</taxon>
        <taxon>Bacillati</taxon>
        <taxon>Actinomycetota</taxon>
        <taxon>Actinomycetes</taxon>
        <taxon>Actinomycetales</taxon>
        <taxon>Actinomycetaceae</taxon>
        <taxon>Schaalia</taxon>
    </lineage>
</organism>
<dbReference type="EMBL" id="JACHMK010000001">
    <property type="protein sequence ID" value="MBB6333842.1"/>
    <property type="molecule type" value="Genomic_DNA"/>
</dbReference>
<dbReference type="AlphaFoldDB" id="A0A923E2W0"/>
<gene>
    <name evidence="3" type="ORF">HD592_000407</name>
</gene>
<name>A0A923E2W0_9ACTO</name>
<feature type="region of interest" description="Disordered" evidence="1">
    <location>
        <begin position="1"/>
        <end position="33"/>
    </location>
</feature>
<evidence type="ECO:0000259" key="2">
    <source>
        <dbReference type="Pfam" id="PF12728"/>
    </source>
</evidence>
<dbReference type="RefSeq" id="WP_184451504.1">
    <property type="nucleotide sequence ID" value="NZ_JACHMK010000001.1"/>
</dbReference>
<evidence type="ECO:0000313" key="3">
    <source>
        <dbReference type="EMBL" id="MBB6333842.1"/>
    </source>
</evidence>
<dbReference type="Pfam" id="PF12728">
    <property type="entry name" value="HTH_17"/>
    <property type="match status" value="1"/>
</dbReference>
<reference evidence="3" key="1">
    <citation type="submission" date="2020-08" db="EMBL/GenBank/DDBJ databases">
        <title>Sequencing the genomes of 1000 actinobacteria strains.</title>
        <authorList>
            <person name="Klenk H.-P."/>
        </authorList>
    </citation>
    <scope>NUCLEOTIDE SEQUENCE</scope>
    <source>
        <strain evidence="3">DSM 10695</strain>
    </source>
</reference>
<accession>A0A923E2W0</accession>
<comment type="caution">
    <text evidence="3">The sequence shown here is derived from an EMBL/GenBank/DDBJ whole genome shotgun (WGS) entry which is preliminary data.</text>
</comment>
<proteinExistence type="predicted"/>
<evidence type="ECO:0000313" key="4">
    <source>
        <dbReference type="Proteomes" id="UP000617426"/>
    </source>
</evidence>
<sequence>MAHIDAPAHTHTPSNTLEGDPRGTSHTAGRTAYTPAEVAQMIGCTAKGVRLMVAHGDIKGVKIGRRMVRIPAEELARLSILPEGGDLR</sequence>
<protein>
    <submittedName>
        <fullName evidence="3">Excisionase family DNA binding protein</fullName>
    </submittedName>
</protein>
<dbReference type="Proteomes" id="UP000617426">
    <property type="component" value="Unassembled WGS sequence"/>
</dbReference>